<proteinExistence type="predicted"/>
<sequence length="177" mass="19489">MKIRITLIKTEVALSPVFLRLAYHQDEGYRARAIRSALPMLLETGQLPRWFTSMPEADGQLPRSLTVRINLVESDPCHQWVIARLGTMPDSDRATWLKSLMAKSLGLHTDSTTSNATPPSPATATYSPTPAPTATTPVSTEDTQATSVDPADDLVRKKAYRNAIKAFDLTLSKNTDH</sequence>
<comment type="caution">
    <text evidence="2">The sequence shown here is derived from an EMBL/GenBank/DDBJ whole genome shotgun (WGS) entry which is preliminary data.</text>
</comment>
<dbReference type="EMBL" id="JBHTBX010000013">
    <property type="protein sequence ID" value="MFC7436096.1"/>
    <property type="molecule type" value="Genomic_DNA"/>
</dbReference>
<evidence type="ECO:0000313" key="2">
    <source>
        <dbReference type="EMBL" id="MFC7436096.1"/>
    </source>
</evidence>
<dbReference type="RefSeq" id="WP_382259486.1">
    <property type="nucleotide sequence ID" value="NZ_JBHTBX010000013.1"/>
</dbReference>
<accession>A0ABW2RDE9</accession>
<reference evidence="3" key="1">
    <citation type="journal article" date="2019" name="Int. J. Syst. Evol. Microbiol.">
        <title>The Global Catalogue of Microorganisms (GCM) 10K type strain sequencing project: providing services to taxonomists for standard genome sequencing and annotation.</title>
        <authorList>
            <consortium name="The Broad Institute Genomics Platform"/>
            <consortium name="The Broad Institute Genome Sequencing Center for Infectious Disease"/>
            <person name="Wu L."/>
            <person name="Ma J."/>
        </authorList>
    </citation>
    <scope>NUCLEOTIDE SEQUENCE [LARGE SCALE GENOMIC DNA]</scope>
    <source>
        <strain evidence="3">CCUG 54518</strain>
    </source>
</reference>
<feature type="region of interest" description="Disordered" evidence="1">
    <location>
        <begin position="108"/>
        <end position="153"/>
    </location>
</feature>
<keyword evidence="3" id="KW-1185">Reference proteome</keyword>
<gene>
    <name evidence="2" type="ORF">ACFQNJ_16420</name>
</gene>
<organism evidence="2 3">
    <name type="scientific">Hydrogenophaga bisanensis</name>
    <dbReference type="NCBI Taxonomy" id="439611"/>
    <lineage>
        <taxon>Bacteria</taxon>
        <taxon>Pseudomonadati</taxon>
        <taxon>Pseudomonadota</taxon>
        <taxon>Betaproteobacteria</taxon>
        <taxon>Burkholderiales</taxon>
        <taxon>Comamonadaceae</taxon>
        <taxon>Hydrogenophaga</taxon>
    </lineage>
</organism>
<evidence type="ECO:0000256" key="1">
    <source>
        <dbReference type="SAM" id="MobiDB-lite"/>
    </source>
</evidence>
<feature type="compositionally biased region" description="Low complexity" evidence="1">
    <location>
        <begin position="109"/>
        <end position="140"/>
    </location>
</feature>
<evidence type="ECO:0000313" key="3">
    <source>
        <dbReference type="Proteomes" id="UP001596495"/>
    </source>
</evidence>
<protein>
    <submittedName>
        <fullName evidence="2">Uncharacterized protein</fullName>
    </submittedName>
</protein>
<dbReference type="Proteomes" id="UP001596495">
    <property type="component" value="Unassembled WGS sequence"/>
</dbReference>
<name>A0ABW2RDE9_9BURK</name>